<dbReference type="AlphaFoldDB" id="A0A822C636"/>
<sequence>EIIREQERILRKQTEEQEAQSSPNKNSNENHTNLVRSKLIVIMTYYSENQ</sequence>
<evidence type="ECO:0000256" key="1">
    <source>
        <dbReference type="SAM" id="MobiDB-lite"/>
    </source>
</evidence>
<accession>A0A822C636</accession>
<feature type="compositionally biased region" description="Basic and acidic residues" evidence="1">
    <location>
        <begin position="1"/>
        <end position="15"/>
    </location>
</feature>
<dbReference type="Proteomes" id="UP000663848">
    <property type="component" value="Unassembled WGS sequence"/>
</dbReference>
<evidence type="ECO:0000313" key="3">
    <source>
        <dbReference type="Proteomes" id="UP000663848"/>
    </source>
</evidence>
<feature type="region of interest" description="Disordered" evidence="1">
    <location>
        <begin position="1"/>
        <end position="36"/>
    </location>
</feature>
<feature type="compositionally biased region" description="Polar residues" evidence="1">
    <location>
        <begin position="19"/>
        <end position="35"/>
    </location>
</feature>
<evidence type="ECO:0000313" key="2">
    <source>
        <dbReference type="EMBL" id="CAF5036962.1"/>
    </source>
</evidence>
<comment type="caution">
    <text evidence="2">The sequence shown here is derived from an EMBL/GenBank/DDBJ whole genome shotgun (WGS) entry which is preliminary data.</text>
</comment>
<gene>
    <name evidence="2" type="ORF">QYT958_LOCUS41102</name>
</gene>
<feature type="non-terminal residue" evidence="2">
    <location>
        <position position="1"/>
    </location>
</feature>
<organism evidence="2 3">
    <name type="scientific">Rotaria socialis</name>
    <dbReference type="NCBI Taxonomy" id="392032"/>
    <lineage>
        <taxon>Eukaryota</taxon>
        <taxon>Metazoa</taxon>
        <taxon>Spiralia</taxon>
        <taxon>Gnathifera</taxon>
        <taxon>Rotifera</taxon>
        <taxon>Eurotatoria</taxon>
        <taxon>Bdelloidea</taxon>
        <taxon>Philodinida</taxon>
        <taxon>Philodinidae</taxon>
        <taxon>Rotaria</taxon>
    </lineage>
</organism>
<reference evidence="2" key="1">
    <citation type="submission" date="2021-02" db="EMBL/GenBank/DDBJ databases">
        <authorList>
            <person name="Nowell W R."/>
        </authorList>
    </citation>
    <scope>NUCLEOTIDE SEQUENCE</scope>
</reference>
<dbReference type="EMBL" id="CAJOBR010045424">
    <property type="protein sequence ID" value="CAF5036962.1"/>
    <property type="molecule type" value="Genomic_DNA"/>
</dbReference>
<name>A0A822C636_9BILA</name>
<proteinExistence type="predicted"/>
<protein>
    <submittedName>
        <fullName evidence="2">Uncharacterized protein</fullName>
    </submittedName>
</protein>